<sequence>MASSEAMVLDALLAQRQHLWCIVVGSLAVVVWDILLHLQVDFQLMRKSGFHLPQAVYVASRIMAIAFVLSEMIFLSMFIELTSKLRS</sequence>
<name>A0ABR3A6U2_9AGAR</name>
<keyword evidence="1" id="KW-0472">Membrane</keyword>
<dbReference type="Pfam" id="PF20151">
    <property type="entry name" value="DUF6533"/>
    <property type="match status" value="1"/>
</dbReference>
<feature type="domain" description="DUF6533" evidence="2">
    <location>
        <begin position="22"/>
        <end position="65"/>
    </location>
</feature>
<gene>
    <name evidence="3" type="ORF">AAF712_003727</name>
</gene>
<dbReference type="Proteomes" id="UP001437256">
    <property type="component" value="Unassembled WGS sequence"/>
</dbReference>
<dbReference type="EMBL" id="JBBXMP010000014">
    <property type="protein sequence ID" value="KAL0069044.1"/>
    <property type="molecule type" value="Genomic_DNA"/>
</dbReference>
<dbReference type="InterPro" id="IPR045340">
    <property type="entry name" value="DUF6533"/>
</dbReference>
<keyword evidence="1" id="KW-1133">Transmembrane helix</keyword>
<organism evidence="3 4">
    <name type="scientific">Marasmius tenuissimus</name>
    <dbReference type="NCBI Taxonomy" id="585030"/>
    <lineage>
        <taxon>Eukaryota</taxon>
        <taxon>Fungi</taxon>
        <taxon>Dikarya</taxon>
        <taxon>Basidiomycota</taxon>
        <taxon>Agaricomycotina</taxon>
        <taxon>Agaricomycetes</taxon>
        <taxon>Agaricomycetidae</taxon>
        <taxon>Agaricales</taxon>
        <taxon>Marasmiineae</taxon>
        <taxon>Marasmiaceae</taxon>
        <taxon>Marasmius</taxon>
    </lineage>
</organism>
<protein>
    <recommendedName>
        <fullName evidence="2">DUF6533 domain-containing protein</fullName>
    </recommendedName>
</protein>
<evidence type="ECO:0000313" key="4">
    <source>
        <dbReference type="Proteomes" id="UP001437256"/>
    </source>
</evidence>
<reference evidence="3 4" key="1">
    <citation type="submission" date="2024-05" db="EMBL/GenBank/DDBJ databases">
        <title>A draft genome resource for the thread blight pathogen Marasmius tenuissimus strain MS-2.</title>
        <authorList>
            <person name="Yulfo-Soto G.E."/>
            <person name="Baruah I.K."/>
            <person name="Amoako-Attah I."/>
            <person name="Bukari Y."/>
            <person name="Meinhardt L.W."/>
            <person name="Bailey B.A."/>
            <person name="Cohen S.P."/>
        </authorList>
    </citation>
    <scope>NUCLEOTIDE SEQUENCE [LARGE SCALE GENOMIC DNA]</scope>
    <source>
        <strain evidence="3 4">MS-2</strain>
    </source>
</reference>
<keyword evidence="1" id="KW-0812">Transmembrane</keyword>
<evidence type="ECO:0000259" key="2">
    <source>
        <dbReference type="Pfam" id="PF20151"/>
    </source>
</evidence>
<feature type="transmembrane region" description="Helical" evidence="1">
    <location>
        <begin position="58"/>
        <end position="79"/>
    </location>
</feature>
<proteinExistence type="predicted"/>
<feature type="transmembrane region" description="Helical" evidence="1">
    <location>
        <begin position="20"/>
        <end position="38"/>
    </location>
</feature>
<evidence type="ECO:0000313" key="3">
    <source>
        <dbReference type="EMBL" id="KAL0069044.1"/>
    </source>
</evidence>
<comment type="caution">
    <text evidence="3">The sequence shown here is derived from an EMBL/GenBank/DDBJ whole genome shotgun (WGS) entry which is preliminary data.</text>
</comment>
<accession>A0ABR3A6U2</accession>
<keyword evidence="4" id="KW-1185">Reference proteome</keyword>
<evidence type="ECO:0000256" key="1">
    <source>
        <dbReference type="SAM" id="Phobius"/>
    </source>
</evidence>